<evidence type="ECO:0000313" key="2">
    <source>
        <dbReference type="Proteomes" id="UP000286701"/>
    </source>
</evidence>
<proteinExistence type="predicted"/>
<dbReference type="RefSeq" id="WP_166727698.1">
    <property type="nucleotide sequence ID" value="NZ_SBIW01000006.1"/>
</dbReference>
<keyword evidence="2" id="KW-1185">Reference proteome</keyword>
<sequence>MKNKGHNMDSPDQDFLKNYKPLHVPHKYDAAASVKDNVVYALAQLEYATAPEVAKKLSEFDSKISLDTHQQNAEEVLTGLFNKGLIKGDDEPERQYNLSKILVQNSGKADPLF</sequence>
<name>A0A3S3UUQ5_9SPHI</name>
<dbReference type="AlphaFoldDB" id="A0A3S3UUQ5"/>
<dbReference type="EMBL" id="SBIW01000006">
    <property type="protein sequence ID" value="RWY51052.1"/>
    <property type="molecule type" value="Genomic_DNA"/>
</dbReference>
<gene>
    <name evidence="1" type="ORF">EPL05_13365</name>
</gene>
<accession>A0A3S3UUQ5</accession>
<reference evidence="1 2" key="1">
    <citation type="submission" date="2019-01" db="EMBL/GenBank/DDBJ databases">
        <title>Mucilaginibacter antarcticum sp. nov., isolated from antarctic soil.</title>
        <authorList>
            <person name="Yan Y.-Q."/>
            <person name="Du Z.-J."/>
        </authorList>
    </citation>
    <scope>NUCLEOTIDE SEQUENCE [LARGE SCALE GENOMIC DNA]</scope>
    <source>
        <strain evidence="1 2">F01003</strain>
    </source>
</reference>
<protein>
    <submittedName>
        <fullName evidence="1">Uncharacterized protein</fullName>
    </submittedName>
</protein>
<comment type="caution">
    <text evidence="1">The sequence shown here is derived from an EMBL/GenBank/DDBJ whole genome shotgun (WGS) entry which is preliminary data.</text>
</comment>
<organism evidence="1 2">
    <name type="scientific">Mucilaginibacter gilvus</name>
    <dbReference type="NCBI Taxonomy" id="2305909"/>
    <lineage>
        <taxon>Bacteria</taxon>
        <taxon>Pseudomonadati</taxon>
        <taxon>Bacteroidota</taxon>
        <taxon>Sphingobacteriia</taxon>
        <taxon>Sphingobacteriales</taxon>
        <taxon>Sphingobacteriaceae</taxon>
        <taxon>Mucilaginibacter</taxon>
    </lineage>
</organism>
<dbReference type="Proteomes" id="UP000286701">
    <property type="component" value="Unassembled WGS sequence"/>
</dbReference>
<evidence type="ECO:0000313" key="1">
    <source>
        <dbReference type="EMBL" id="RWY51052.1"/>
    </source>
</evidence>